<sequence length="71" mass="8480">MRPKVELECGMRSLKWWAVFVGSAAIFTVAFRLIEMSFENNWWMVAGLLWIVFVVFFTQYDVKEQIERLSQ</sequence>
<reference evidence="2" key="1">
    <citation type="journal article" date="2015" name="Nature">
        <title>Complex archaea that bridge the gap between prokaryotes and eukaryotes.</title>
        <authorList>
            <person name="Spang A."/>
            <person name="Saw J.H."/>
            <person name="Jorgensen S.L."/>
            <person name="Zaremba-Niedzwiedzka K."/>
            <person name="Martijn J."/>
            <person name="Lind A.E."/>
            <person name="van Eijk R."/>
            <person name="Schleper C."/>
            <person name="Guy L."/>
            <person name="Ettema T.J."/>
        </authorList>
    </citation>
    <scope>NUCLEOTIDE SEQUENCE</scope>
</reference>
<dbReference type="AlphaFoldDB" id="A0A0F9MXK7"/>
<feature type="transmembrane region" description="Helical" evidence="1">
    <location>
        <begin position="16"/>
        <end position="34"/>
    </location>
</feature>
<comment type="caution">
    <text evidence="2">The sequence shown here is derived from an EMBL/GenBank/DDBJ whole genome shotgun (WGS) entry which is preliminary data.</text>
</comment>
<gene>
    <name evidence="2" type="ORF">LCGC14_1020450</name>
</gene>
<organism evidence="2">
    <name type="scientific">marine sediment metagenome</name>
    <dbReference type="NCBI Taxonomy" id="412755"/>
    <lineage>
        <taxon>unclassified sequences</taxon>
        <taxon>metagenomes</taxon>
        <taxon>ecological metagenomes</taxon>
    </lineage>
</organism>
<keyword evidence="1" id="KW-1133">Transmembrane helix</keyword>
<evidence type="ECO:0000313" key="2">
    <source>
        <dbReference type="EMBL" id="KKN12045.1"/>
    </source>
</evidence>
<accession>A0A0F9MXK7</accession>
<protein>
    <submittedName>
        <fullName evidence="2">Uncharacterized protein</fullName>
    </submittedName>
</protein>
<dbReference type="EMBL" id="LAZR01004074">
    <property type="protein sequence ID" value="KKN12045.1"/>
    <property type="molecule type" value="Genomic_DNA"/>
</dbReference>
<keyword evidence="1" id="KW-0812">Transmembrane</keyword>
<name>A0A0F9MXK7_9ZZZZ</name>
<keyword evidence="1" id="KW-0472">Membrane</keyword>
<proteinExistence type="predicted"/>
<evidence type="ECO:0000256" key="1">
    <source>
        <dbReference type="SAM" id="Phobius"/>
    </source>
</evidence>
<feature type="transmembrane region" description="Helical" evidence="1">
    <location>
        <begin position="40"/>
        <end position="58"/>
    </location>
</feature>